<dbReference type="InterPro" id="IPR027417">
    <property type="entry name" value="P-loop_NTPase"/>
</dbReference>
<dbReference type="SUPFAM" id="SSF52540">
    <property type="entry name" value="P-loop containing nucleoside triphosphate hydrolases"/>
    <property type="match status" value="1"/>
</dbReference>
<evidence type="ECO:0000259" key="1">
    <source>
        <dbReference type="Pfam" id="PF03976"/>
    </source>
</evidence>
<gene>
    <name evidence="2" type="ORF">UFOPK4175_00809</name>
</gene>
<sequence length="150" mass="17674">MAVFDRTWYGRVLVERVEGFATTEQWQRAYSEIVDYERSLSLEGLIIVKLWLEISPEMQLKRFKQRQADPLKAWKLTDEDWRNRDRWDDYSEAVDEMLDRTSTDWAPWHVIAAEQKRFARIAVIDAVIEEIERGCASHNFALPPASDIGL</sequence>
<accession>A0A6J7S310</accession>
<organism evidence="2">
    <name type="scientific">freshwater metagenome</name>
    <dbReference type="NCBI Taxonomy" id="449393"/>
    <lineage>
        <taxon>unclassified sequences</taxon>
        <taxon>metagenomes</taxon>
        <taxon>ecological metagenomes</taxon>
    </lineage>
</organism>
<feature type="domain" description="Polyphosphate kinase-2-related" evidence="1">
    <location>
        <begin position="1"/>
        <end position="133"/>
    </location>
</feature>
<dbReference type="InterPro" id="IPR022488">
    <property type="entry name" value="PPK2-related"/>
</dbReference>
<dbReference type="PANTHER" id="PTHR34383:SF3">
    <property type="entry name" value="POLYPHOSPHATE:AMP PHOSPHOTRANSFERASE"/>
    <property type="match status" value="1"/>
</dbReference>
<dbReference type="AlphaFoldDB" id="A0A6J7S310"/>
<name>A0A6J7S310_9ZZZZ</name>
<reference evidence="2" key="1">
    <citation type="submission" date="2020-05" db="EMBL/GenBank/DDBJ databases">
        <authorList>
            <person name="Chiriac C."/>
            <person name="Salcher M."/>
            <person name="Ghai R."/>
            <person name="Kavagutti S V."/>
        </authorList>
    </citation>
    <scope>NUCLEOTIDE SEQUENCE</scope>
</reference>
<proteinExistence type="predicted"/>
<dbReference type="Pfam" id="PF03976">
    <property type="entry name" value="PPK2"/>
    <property type="match status" value="1"/>
</dbReference>
<protein>
    <submittedName>
        <fullName evidence="2">Unannotated protein</fullName>
    </submittedName>
</protein>
<dbReference type="EMBL" id="CAFBPX010000136">
    <property type="protein sequence ID" value="CAB5035507.1"/>
    <property type="molecule type" value="Genomic_DNA"/>
</dbReference>
<dbReference type="Gene3D" id="3.40.50.300">
    <property type="entry name" value="P-loop containing nucleotide triphosphate hydrolases"/>
    <property type="match status" value="1"/>
</dbReference>
<dbReference type="PANTHER" id="PTHR34383">
    <property type="entry name" value="POLYPHOSPHATE:AMP PHOSPHOTRANSFERASE-RELATED"/>
    <property type="match status" value="1"/>
</dbReference>
<evidence type="ECO:0000313" key="2">
    <source>
        <dbReference type="EMBL" id="CAB5035507.1"/>
    </source>
</evidence>